<accession>K0RF61</accession>
<gene>
    <name evidence="1" type="ORF">THAOC_29982</name>
</gene>
<organism evidence="1 2">
    <name type="scientific">Thalassiosira oceanica</name>
    <name type="common">Marine diatom</name>
    <dbReference type="NCBI Taxonomy" id="159749"/>
    <lineage>
        <taxon>Eukaryota</taxon>
        <taxon>Sar</taxon>
        <taxon>Stramenopiles</taxon>
        <taxon>Ochrophyta</taxon>
        <taxon>Bacillariophyta</taxon>
        <taxon>Coscinodiscophyceae</taxon>
        <taxon>Thalassiosirophycidae</taxon>
        <taxon>Thalassiosirales</taxon>
        <taxon>Thalassiosiraceae</taxon>
        <taxon>Thalassiosira</taxon>
    </lineage>
</organism>
<keyword evidence="2" id="KW-1185">Reference proteome</keyword>
<reference evidence="1 2" key="1">
    <citation type="journal article" date="2012" name="Genome Biol.">
        <title>Genome and low-iron response of an oceanic diatom adapted to chronic iron limitation.</title>
        <authorList>
            <person name="Lommer M."/>
            <person name="Specht M."/>
            <person name="Roy A.S."/>
            <person name="Kraemer L."/>
            <person name="Andreson R."/>
            <person name="Gutowska M.A."/>
            <person name="Wolf J."/>
            <person name="Bergner S.V."/>
            <person name="Schilhabel M.B."/>
            <person name="Klostermeier U.C."/>
            <person name="Beiko R.G."/>
            <person name="Rosenstiel P."/>
            <person name="Hippler M."/>
            <person name="Laroche J."/>
        </authorList>
    </citation>
    <scope>NUCLEOTIDE SEQUENCE [LARGE SCALE GENOMIC DNA]</scope>
    <source>
        <strain evidence="1 2">CCMP1005</strain>
    </source>
</reference>
<protein>
    <submittedName>
        <fullName evidence="1">Uncharacterized protein</fullName>
    </submittedName>
</protein>
<dbReference type="Proteomes" id="UP000266841">
    <property type="component" value="Unassembled WGS sequence"/>
</dbReference>
<dbReference type="EMBL" id="AGNL01042640">
    <property type="protein sequence ID" value="EJK50904.1"/>
    <property type="molecule type" value="Genomic_DNA"/>
</dbReference>
<sequence>IVNKVSSAGRIIASQYLGGACRRTTAALIPTPSHPQATPPTFQLAVQRTSALARETATAIRIAEDLSDAAKITVAPAIL</sequence>
<comment type="caution">
    <text evidence="1">The sequence shown here is derived from an EMBL/GenBank/DDBJ whole genome shotgun (WGS) entry which is preliminary data.</text>
</comment>
<evidence type="ECO:0000313" key="1">
    <source>
        <dbReference type="EMBL" id="EJK50904.1"/>
    </source>
</evidence>
<feature type="non-terminal residue" evidence="1">
    <location>
        <position position="1"/>
    </location>
</feature>
<name>K0RF61_THAOC</name>
<evidence type="ECO:0000313" key="2">
    <source>
        <dbReference type="Proteomes" id="UP000266841"/>
    </source>
</evidence>
<proteinExistence type="predicted"/>
<dbReference type="AlphaFoldDB" id="K0RF61"/>